<reference evidence="1 2" key="1">
    <citation type="submission" date="2010-01" db="EMBL/GenBank/DDBJ databases">
        <authorList>
            <person name="Weinstock G."/>
            <person name="Sodergren E."/>
            <person name="Clifton S."/>
            <person name="Fulton L."/>
            <person name="Fulton B."/>
            <person name="Courtney L."/>
            <person name="Fronick C."/>
            <person name="Harrison M."/>
            <person name="Strong C."/>
            <person name="Farmer C."/>
            <person name="Delahaunty K."/>
            <person name="Markovic C."/>
            <person name="Hall O."/>
            <person name="Minx P."/>
            <person name="Tomlinson C."/>
            <person name="Mitreva M."/>
            <person name="Nelson J."/>
            <person name="Hou S."/>
            <person name="Wollam A."/>
            <person name="Pepin K.H."/>
            <person name="Johnson M."/>
            <person name="Bhonagiri V."/>
            <person name="Nash W.E."/>
            <person name="Warren W."/>
            <person name="Chinwalla A."/>
            <person name="Mardis E.R."/>
            <person name="Wilson R.K."/>
        </authorList>
    </citation>
    <scope>NUCLEOTIDE SEQUENCE [LARGE SCALE GENOMIC DNA]</scope>
    <source>
        <strain evidence="1 2">NJ9703</strain>
    </source>
</reference>
<dbReference type="EMBL" id="ACEO02000016">
    <property type="protein sequence ID" value="EFC51044.1"/>
    <property type="molecule type" value="Genomic_DNA"/>
</dbReference>
<protein>
    <submittedName>
        <fullName evidence="1">Uncharacterized protein</fullName>
    </submittedName>
</protein>
<accession>A0A9W5INV5</accession>
<gene>
    <name evidence="1" type="ORF">NEISUBOT_05523</name>
</gene>
<dbReference type="Proteomes" id="UP000004621">
    <property type="component" value="Unassembled WGS sequence"/>
</dbReference>
<organism evidence="1 2">
    <name type="scientific">Neisseria subflava NJ9703</name>
    <dbReference type="NCBI Taxonomy" id="546268"/>
    <lineage>
        <taxon>Bacteria</taxon>
        <taxon>Pseudomonadati</taxon>
        <taxon>Pseudomonadota</taxon>
        <taxon>Betaproteobacteria</taxon>
        <taxon>Neisseriales</taxon>
        <taxon>Neisseriaceae</taxon>
        <taxon>Neisseria</taxon>
    </lineage>
</organism>
<evidence type="ECO:0000313" key="2">
    <source>
        <dbReference type="Proteomes" id="UP000004621"/>
    </source>
</evidence>
<comment type="caution">
    <text evidence="1">The sequence shown here is derived from an EMBL/GenBank/DDBJ whole genome shotgun (WGS) entry which is preliminary data.</text>
</comment>
<dbReference type="AlphaFoldDB" id="A0A9W5INV5"/>
<name>A0A9W5INV5_NEISU</name>
<sequence length="43" mass="5035">MRPNNRPADIKTKHLHINAFNTLNVALFADKYCFFCFKNLPPI</sequence>
<evidence type="ECO:0000313" key="1">
    <source>
        <dbReference type="EMBL" id="EFC51044.1"/>
    </source>
</evidence>
<proteinExistence type="predicted"/>